<feature type="compositionally biased region" description="Low complexity" evidence="3">
    <location>
        <begin position="344"/>
        <end position="358"/>
    </location>
</feature>
<feature type="compositionally biased region" description="Polar residues" evidence="3">
    <location>
        <begin position="16"/>
        <end position="32"/>
    </location>
</feature>
<dbReference type="EMBL" id="CAJOAY010000442">
    <property type="protein sequence ID" value="CAF3666189.1"/>
    <property type="molecule type" value="Genomic_DNA"/>
</dbReference>
<dbReference type="InterPro" id="IPR012677">
    <property type="entry name" value="Nucleotide-bd_a/b_plait_sf"/>
</dbReference>
<dbReference type="GO" id="GO:0003729">
    <property type="term" value="F:mRNA binding"/>
    <property type="evidence" value="ECO:0007669"/>
    <property type="project" value="TreeGrafter"/>
</dbReference>
<feature type="region of interest" description="Disordered" evidence="3">
    <location>
        <begin position="181"/>
        <end position="249"/>
    </location>
</feature>
<evidence type="ECO:0000256" key="2">
    <source>
        <dbReference type="PROSITE-ProRule" id="PRU00176"/>
    </source>
</evidence>
<dbReference type="Pfam" id="PF00076">
    <property type="entry name" value="RRM_1"/>
    <property type="match status" value="1"/>
</dbReference>
<dbReference type="AlphaFoldDB" id="A0A818I0Q5"/>
<name>A0A818I0Q5_9BILA</name>
<keyword evidence="1 2" id="KW-0694">RNA-binding</keyword>
<dbReference type="GO" id="GO:0006406">
    <property type="term" value="P:mRNA export from nucleus"/>
    <property type="evidence" value="ECO:0007669"/>
    <property type="project" value="TreeGrafter"/>
</dbReference>
<feature type="compositionally biased region" description="Polar residues" evidence="3">
    <location>
        <begin position="214"/>
        <end position="225"/>
    </location>
</feature>
<dbReference type="PANTHER" id="PTHR19965:SF35">
    <property type="entry name" value="RNA ANNEALING PROTEIN YRA1"/>
    <property type="match status" value="1"/>
</dbReference>
<feature type="region of interest" description="Disordered" evidence="3">
    <location>
        <begin position="329"/>
        <end position="358"/>
    </location>
</feature>
<dbReference type="GO" id="GO:0005634">
    <property type="term" value="C:nucleus"/>
    <property type="evidence" value="ECO:0007669"/>
    <property type="project" value="TreeGrafter"/>
</dbReference>
<evidence type="ECO:0000313" key="6">
    <source>
        <dbReference type="EMBL" id="CAF3514390.1"/>
    </source>
</evidence>
<dbReference type="EMBL" id="CAJNON010000017">
    <property type="protein sequence ID" value="CAF0786798.1"/>
    <property type="molecule type" value="Genomic_DNA"/>
</dbReference>
<feature type="region of interest" description="Disordered" evidence="3">
    <location>
        <begin position="53"/>
        <end position="102"/>
    </location>
</feature>
<dbReference type="Proteomes" id="UP000663844">
    <property type="component" value="Unassembled WGS sequence"/>
</dbReference>
<comment type="caution">
    <text evidence="6">The sequence shown here is derived from an EMBL/GenBank/DDBJ whole genome shotgun (WGS) entry which is preliminary data.</text>
</comment>
<dbReference type="PROSITE" id="PS50102">
    <property type="entry name" value="RRM"/>
    <property type="match status" value="1"/>
</dbReference>
<dbReference type="Proteomes" id="UP000663881">
    <property type="component" value="Unassembled WGS sequence"/>
</dbReference>
<feature type="compositionally biased region" description="Basic and acidic residues" evidence="3">
    <location>
        <begin position="88"/>
        <end position="102"/>
    </location>
</feature>
<evidence type="ECO:0000313" key="5">
    <source>
        <dbReference type="EMBL" id="CAF0786798.1"/>
    </source>
</evidence>
<dbReference type="Gene3D" id="3.30.70.330">
    <property type="match status" value="1"/>
</dbReference>
<sequence length="391" mass="43726">MKETNRISALKRLTKPISSNNSIHSRLSAPNTTPVITDARQLLTNRNKPIFDARQLLSRQSSKTRDTSLTIRNDMKDDDDEEEEEEQPNDKSKPLFITRSKDGRLTTATVNRSAPGNIRNSQLVEPISFKKTISNAPASSDQKVVISFVNDQYRKRQRTPSPLAHSPPPIIRRLNDASIQTAHLSSSSRAPLRTNTQRKYLDDQYEPATKRISSRNTITNRDQQVSSSSKNSLKHISTDTSVSTRPKPKLNSDEATVLITNLQTSVTEDDVIELFSQVGDIEDIKTLSHGCVQIIYAKHEQAEEAVAKYHNRLLDGKLMYVCLQQPTSYSTKSSKSTTGKDKNASSSSSSNNNESFHSNSNKMAIDPAFFRQALFNPSTSTSNNVQFQVKL</sequence>
<evidence type="ECO:0000256" key="1">
    <source>
        <dbReference type="ARBA" id="ARBA00022884"/>
    </source>
</evidence>
<feature type="compositionally biased region" description="Polar residues" evidence="3">
    <location>
        <begin position="57"/>
        <end position="71"/>
    </location>
</feature>
<dbReference type="EMBL" id="CAJOAZ010000065">
    <property type="protein sequence ID" value="CAF3514390.1"/>
    <property type="molecule type" value="Genomic_DNA"/>
</dbReference>
<feature type="compositionally biased region" description="Acidic residues" evidence="3">
    <location>
        <begin position="76"/>
        <end position="87"/>
    </location>
</feature>
<accession>A0A818I0Q5</accession>
<dbReference type="OrthoDB" id="346839at2759"/>
<feature type="region of interest" description="Disordered" evidence="3">
    <location>
        <begin position="1"/>
        <end position="32"/>
    </location>
</feature>
<dbReference type="SUPFAM" id="SSF54928">
    <property type="entry name" value="RNA-binding domain, RBD"/>
    <property type="match status" value="1"/>
</dbReference>
<feature type="domain" description="RRM" evidence="4">
    <location>
        <begin position="255"/>
        <end position="326"/>
    </location>
</feature>
<dbReference type="SMART" id="SM00360">
    <property type="entry name" value="RRM"/>
    <property type="match status" value="1"/>
</dbReference>
<dbReference type="InterPro" id="IPR000504">
    <property type="entry name" value="RRM_dom"/>
</dbReference>
<evidence type="ECO:0000259" key="4">
    <source>
        <dbReference type="PROSITE" id="PS50102"/>
    </source>
</evidence>
<dbReference type="Proteomes" id="UP000663891">
    <property type="component" value="Unassembled WGS sequence"/>
</dbReference>
<proteinExistence type="predicted"/>
<evidence type="ECO:0000313" key="7">
    <source>
        <dbReference type="EMBL" id="CAF3666189.1"/>
    </source>
</evidence>
<dbReference type="InterPro" id="IPR035979">
    <property type="entry name" value="RBD_domain_sf"/>
</dbReference>
<feature type="compositionally biased region" description="Low complexity" evidence="3">
    <location>
        <begin position="226"/>
        <end position="235"/>
    </location>
</feature>
<dbReference type="InterPro" id="IPR051229">
    <property type="entry name" value="ALYREF_mRNA_export"/>
</dbReference>
<organism evidence="6 8">
    <name type="scientific">Adineta steineri</name>
    <dbReference type="NCBI Taxonomy" id="433720"/>
    <lineage>
        <taxon>Eukaryota</taxon>
        <taxon>Metazoa</taxon>
        <taxon>Spiralia</taxon>
        <taxon>Gnathifera</taxon>
        <taxon>Rotifera</taxon>
        <taxon>Eurotatoria</taxon>
        <taxon>Bdelloidea</taxon>
        <taxon>Adinetida</taxon>
        <taxon>Adinetidae</taxon>
        <taxon>Adineta</taxon>
    </lineage>
</organism>
<evidence type="ECO:0000256" key="3">
    <source>
        <dbReference type="SAM" id="MobiDB-lite"/>
    </source>
</evidence>
<gene>
    <name evidence="7" type="ORF">OKA104_LOCUS10103</name>
    <name evidence="6" type="ORF">OXD698_LOCUS2068</name>
    <name evidence="5" type="ORF">VCS650_LOCUS3258</name>
</gene>
<evidence type="ECO:0000313" key="8">
    <source>
        <dbReference type="Proteomes" id="UP000663844"/>
    </source>
</evidence>
<dbReference type="PANTHER" id="PTHR19965">
    <property type="entry name" value="RNA AND EXPORT FACTOR BINDING PROTEIN"/>
    <property type="match status" value="1"/>
</dbReference>
<feature type="compositionally biased region" description="Polar residues" evidence="3">
    <location>
        <begin position="181"/>
        <end position="198"/>
    </location>
</feature>
<reference evidence="6" key="1">
    <citation type="submission" date="2021-02" db="EMBL/GenBank/DDBJ databases">
        <authorList>
            <person name="Nowell W R."/>
        </authorList>
    </citation>
    <scope>NUCLEOTIDE SEQUENCE</scope>
</reference>
<protein>
    <recommendedName>
        <fullName evidence="4">RRM domain-containing protein</fullName>
    </recommendedName>
</protein>